<dbReference type="SUPFAM" id="SSF53448">
    <property type="entry name" value="Nucleotide-diphospho-sugar transferases"/>
    <property type="match status" value="1"/>
</dbReference>
<dbReference type="Gene3D" id="3.90.550.10">
    <property type="entry name" value="Spore Coat Polysaccharide Biosynthesis Protein SpsA, Chain A"/>
    <property type="match status" value="1"/>
</dbReference>
<protein>
    <submittedName>
        <fullName evidence="2">Mannose-1-phosphate guanylyltransferase</fullName>
    </submittedName>
</protein>
<dbReference type="RefSeq" id="WP_268039013.1">
    <property type="nucleotide sequence ID" value="NZ_JAPQER010000001.1"/>
</dbReference>
<dbReference type="PANTHER" id="PTHR46390">
    <property type="entry name" value="MANNOSE-1-PHOSPHATE GUANYLYLTRANSFERASE"/>
    <property type="match status" value="1"/>
</dbReference>
<feature type="domain" description="Nucleotidyl transferase" evidence="1">
    <location>
        <begin position="4"/>
        <end position="286"/>
    </location>
</feature>
<dbReference type="InterPro" id="IPR005835">
    <property type="entry name" value="NTP_transferase_dom"/>
</dbReference>
<dbReference type="EMBL" id="JAPQER010000001">
    <property type="protein sequence ID" value="MCY6482755.1"/>
    <property type="molecule type" value="Genomic_DNA"/>
</dbReference>
<reference evidence="2" key="1">
    <citation type="submission" date="2022-12" db="EMBL/GenBank/DDBJ databases">
        <authorList>
            <person name="Wang J."/>
        </authorList>
    </citation>
    <scope>NUCLEOTIDE SEQUENCE</scope>
    <source>
        <strain evidence="2">HY-45-18</strain>
    </source>
</reference>
<proteinExistence type="predicted"/>
<gene>
    <name evidence="2" type="ORF">OW763_00085</name>
</gene>
<dbReference type="SUPFAM" id="SSF159283">
    <property type="entry name" value="Guanosine diphospho-D-mannose pyrophosphorylase/mannose-6-phosphate isomerase linker domain"/>
    <property type="match status" value="1"/>
</dbReference>
<evidence type="ECO:0000313" key="2">
    <source>
        <dbReference type="EMBL" id="MCY6482755.1"/>
    </source>
</evidence>
<keyword evidence="2" id="KW-0548">Nucleotidyltransferase</keyword>
<organism evidence="2 3">
    <name type="scientific">Clostridium aestuarii</name>
    <dbReference type="NCBI Taxonomy" id="338193"/>
    <lineage>
        <taxon>Bacteria</taxon>
        <taxon>Bacillati</taxon>
        <taxon>Bacillota</taxon>
        <taxon>Clostridia</taxon>
        <taxon>Eubacteriales</taxon>
        <taxon>Clostridiaceae</taxon>
        <taxon>Clostridium</taxon>
    </lineage>
</organism>
<dbReference type="InterPro" id="IPR049577">
    <property type="entry name" value="GMPP_N"/>
</dbReference>
<evidence type="ECO:0000313" key="3">
    <source>
        <dbReference type="Proteomes" id="UP001078443"/>
    </source>
</evidence>
<dbReference type="PANTHER" id="PTHR46390:SF1">
    <property type="entry name" value="MANNOSE-1-PHOSPHATE GUANYLYLTRANSFERASE"/>
    <property type="match status" value="1"/>
</dbReference>
<comment type="caution">
    <text evidence="2">The sequence shown here is derived from an EMBL/GenBank/DDBJ whole genome shotgun (WGS) entry which is preliminary data.</text>
</comment>
<name>A0ABT4CXS8_9CLOT</name>
<keyword evidence="3" id="KW-1185">Reference proteome</keyword>
<dbReference type="Proteomes" id="UP001078443">
    <property type="component" value="Unassembled WGS sequence"/>
</dbReference>
<dbReference type="InterPro" id="IPR029044">
    <property type="entry name" value="Nucleotide-diphossugar_trans"/>
</dbReference>
<dbReference type="CDD" id="cd02509">
    <property type="entry name" value="GDP-M1P_Guanylyltransferase"/>
    <property type="match status" value="1"/>
</dbReference>
<dbReference type="GO" id="GO:0016779">
    <property type="term" value="F:nucleotidyltransferase activity"/>
    <property type="evidence" value="ECO:0007669"/>
    <property type="project" value="UniProtKB-KW"/>
</dbReference>
<dbReference type="InterPro" id="IPR051161">
    <property type="entry name" value="Mannose-6P_isomerase_type2"/>
</dbReference>
<dbReference type="Pfam" id="PF00483">
    <property type="entry name" value="NTP_transferase"/>
    <property type="match status" value="1"/>
</dbReference>
<keyword evidence="2" id="KW-0808">Transferase</keyword>
<sequence length="349" mass="40035">MLCALIMAGGKGTRFWPVSTKSRPKQFLKLLGEDTMIQMTVKRLRKLISIERIFIITEKRYIHLVKEQLPELPQRNIIMEPIGKNTAPCIALSAFYINKICKNSTIAVLPADHLIVNEEEFIETLKDADEFVEKRKEAIVTIGMKPNRAEIGYGYIKFSDMDCVINRHEIRKVQKFVEKPNKEKAEQYLKEGHYLWNAGMFIWKTSNILRLTKLYLENTFNILREITELSDEEYQKSLEEKYTQVDSISVDYGIMEKADNIYVIPSAFGWDDVGSWSALERCKKKDCNGNVSIGNVKSIDGRNNIIVSNSKSIIIDGVNDIYVVENDGVIIIGKKDRLVNIKELKETVG</sequence>
<accession>A0ABT4CXS8</accession>
<evidence type="ECO:0000259" key="1">
    <source>
        <dbReference type="Pfam" id="PF00483"/>
    </source>
</evidence>